<evidence type="ECO:0000313" key="1">
    <source>
        <dbReference type="EMBL" id="CRL04787.1"/>
    </source>
</evidence>
<dbReference type="Proteomes" id="UP000183832">
    <property type="component" value="Unassembled WGS sequence"/>
</dbReference>
<dbReference type="AlphaFoldDB" id="A0A1J1IWX8"/>
<keyword evidence="2" id="KW-1185">Reference proteome</keyword>
<dbReference type="EMBL" id="CVRI01000063">
    <property type="protein sequence ID" value="CRL04787.1"/>
    <property type="molecule type" value="Genomic_DNA"/>
</dbReference>
<sequence>MICFILRHQHQILLQCQIPAFFNNTHFLNLNSHWPLKFISNILAREYSPATYRNRRTKRQNCLKSIFMVQIFKSYKHKTFNLNNIEEEFSNHISITCISHLQARSKSVSEYKINFNILTSDLRIV</sequence>
<gene>
    <name evidence="1" type="ORF">CLUMA_CG017843</name>
</gene>
<name>A0A1J1IWX8_9DIPT</name>
<protein>
    <submittedName>
        <fullName evidence="1">CLUMA_CG017843, isoform A</fullName>
    </submittedName>
</protein>
<proteinExistence type="predicted"/>
<evidence type="ECO:0000313" key="2">
    <source>
        <dbReference type="Proteomes" id="UP000183832"/>
    </source>
</evidence>
<reference evidence="1 2" key="1">
    <citation type="submission" date="2015-04" db="EMBL/GenBank/DDBJ databases">
        <authorList>
            <person name="Syromyatnikov M.Y."/>
            <person name="Popov V.N."/>
        </authorList>
    </citation>
    <scope>NUCLEOTIDE SEQUENCE [LARGE SCALE GENOMIC DNA]</scope>
</reference>
<organism evidence="1 2">
    <name type="scientific">Clunio marinus</name>
    <dbReference type="NCBI Taxonomy" id="568069"/>
    <lineage>
        <taxon>Eukaryota</taxon>
        <taxon>Metazoa</taxon>
        <taxon>Ecdysozoa</taxon>
        <taxon>Arthropoda</taxon>
        <taxon>Hexapoda</taxon>
        <taxon>Insecta</taxon>
        <taxon>Pterygota</taxon>
        <taxon>Neoptera</taxon>
        <taxon>Endopterygota</taxon>
        <taxon>Diptera</taxon>
        <taxon>Nematocera</taxon>
        <taxon>Chironomoidea</taxon>
        <taxon>Chironomidae</taxon>
        <taxon>Clunio</taxon>
    </lineage>
</organism>
<accession>A0A1J1IWX8</accession>